<name>A0A5C3PRP9_9APHY</name>
<protein>
    <submittedName>
        <fullName evidence="1">Uncharacterized protein</fullName>
    </submittedName>
</protein>
<gene>
    <name evidence="1" type="ORF">K466DRAFT_241137</name>
</gene>
<dbReference type="AlphaFoldDB" id="A0A5C3PRP9"/>
<organism evidence="1 2">
    <name type="scientific">Polyporus arcularius HHB13444</name>
    <dbReference type="NCBI Taxonomy" id="1314778"/>
    <lineage>
        <taxon>Eukaryota</taxon>
        <taxon>Fungi</taxon>
        <taxon>Dikarya</taxon>
        <taxon>Basidiomycota</taxon>
        <taxon>Agaricomycotina</taxon>
        <taxon>Agaricomycetes</taxon>
        <taxon>Polyporales</taxon>
        <taxon>Polyporaceae</taxon>
        <taxon>Polyporus</taxon>
    </lineage>
</organism>
<reference evidence="1 2" key="1">
    <citation type="journal article" date="2019" name="Nat. Ecol. Evol.">
        <title>Megaphylogeny resolves global patterns of mushroom evolution.</title>
        <authorList>
            <person name="Varga T."/>
            <person name="Krizsan K."/>
            <person name="Foldi C."/>
            <person name="Dima B."/>
            <person name="Sanchez-Garcia M."/>
            <person name="Sanchez-Ramirez S."/>
            <person name="Szollosi G.J."/>
            <person name="Szarkandi J.G."/>
            <person name="Papp V."/>
            <person name="Albert L."/>
            <person name="Andreopoulos W."/>
            <person name="Angelini C."/>
            <person name="Antonin V."/>
            <person name="Barry K.W."/>
            <person name="Bougher N.L."/>
            <person name="Buchanan P."/>
            <person name="Buyck B."/>
            <person name="Bense V."/>
            <person name="Catcheside P."/>
            <person name="Chovatia M."/>
            <person name="Cooper J."/>
            <person name="Damon W."/>
            <person name="Desjardin D."/>
            <person name="Finy P."/>
            <person name="Geml J."/>
            <person name="Haridas S."/>
            <person name="Hughes K."/>
            <person name="Justo A."/>
            <person name="Karasinski D."/>
            <person name="Kautmanova I."/>
            <person name="Kiss B."/>
            <person name="Kocsube S."/>
            <person name="Kotiranta H."/>
            <person name="LaButti K.M."/>
            <person name="Lechner B.E."/>
            <person name="Liimatainen K."/>
            <person name="Lipzen A."/>
            <person name="Lukacs Z."/>
            <person name="Mihaltcheva S."/>
            <person name="Morgado L.N."/>
            <person name="Niskanen T."/>
            <person name="Noordeloos M.E."/>
            <person name="Ohm R.A."/>
            <person name="Ortiz-Santana B."/>
            <person name="Ovrebo C."/>
            <person name="Racz N."/>
            <person name="Riley R."/>
            <person name="Savchenko A."/>
            <person name="Shiryaev A."/>
            <person name="Soop K."/>
            <person name="Spirin V."/>
            <person name="Szebenyi C."/>
            <person name="Tomsovsky M."/>
            <person name="Tulloss R.E."/>
            <person name="Uehling J."/>
            <person name="Grigoriev I.V."/>
            <person name="Vagvolgyi C."/>
            <person name="Papp T."/>
            <person name="Martin F.M."/>
            <person name="Miettinen O."/>
            <person name="Hibbett D.S."/>
            <person name="Nagy L.G."/>
        </authorList>
    </citation>
    <scope>NUCLEOTIDE SEQUENCE [LARGE SCALE GENOMIC DNA]</scope>
    <source>
        <strain evidence="1 2">HHB13444</strain>
    </source>
</reference>
<dbReference type="Proteomes" id="UP000308197">
    <property type="component" value="Unassembled WGS sequence"/>
</dbReference>
<dbReference type="InParanoid" id="A0A5C3PRP9"/>
<proteinExistence type="predicted"/>
<keyword evidence="2" id="KW-1185">Reference proteome</keyword>
<sequence>MNTVAPRYLHTGTPNFFARRAVPGRTLNSPTRLRTRFQWLADLAGGRPRRRHGPQGCANYSGCIWADGCTLVRSARAHSPPRTRRTQIVHADAIALPADRSFGYLLALRNAFSRLAVGPDPPDVPENLGNGSGRRGAWSVKEGTEMHYCVASRGAC</sequence>
<evidence type="ECO:0000313" key="1">
    <source>
        <dbReference type="EMBL" id="TFK92296.1"/>
    </source>
</evidence>
<accession>A0A5C3PRP9</accession>
<dbReference type="EMBL" id="ML211001">
    <property type="protein sequence ID" value="TFK92296.1"/>
    <property type="molecule type" value="Genomic_DNA"/>
</dbReference>
<evidence type="ECO:0000313" key="2">
    <source>
        <dbReference type="Proteomes" id="UP000308197"/>
    </source>
</evidence>